<feature type="domain" description="SAF" evidence="1">
    <location>
        <begin position="38"/>
        <end position="100"/>
    </location>
</feature>
<organism evidence="2 3">
    <name type="scientific">Clostridium neuense</name>
    <dbReference type="NCBI Taxonomy" id="1728934"/>
    <lineage>
        <taxon>Bacteria</taxon>
        <taxon>Bacillati</taxon>
        <taxon>Bacillota</taxon>
        <taxon>Clostridia</taxon>
        <taxon>Eubacteriales</taxon>
        <taxon>Clostridiaceae</taxon>
        <taxon>Clostridium</taxon>
    </lineage>
</organism>
<keyword evidence="3" id="KW-1185">Reference proteome</keyword>
<dbReference type="CDD" id="cd11614">
    <property type="entry name" value="SAF_CpaB_FlgA_like"/>
    <property type="match status" value="1"/>
</dbReference>
<dbReference type="Pfam" id="PF08666">
    <property type="entry name" value="SAF"/>
    <property type="match status" value="1"/>
</dbReference>
<evidence type="ECO:0000259" key="1">
    <source>
        <dbReference type="SMART" id="SM00858"/>
    </source>
</evidence>
<protein>
    <submittedName>
        <fullName evidence="2">Flp pilus assembly protein CpaB</fullName>
    </submittedName>
</protein>
<dbReference type="EMBL" id="JBJIAA010000011">
    <property type="protein sequence ID" value="MFL0251512.1"/>
    <property type="molecule type" value="Genomic_DNA"/>
</dbReference>
<proteinExistence type="predicted"/>
<dbReference type="SMART" id="SM00858">
    <property type="entry name" value="SAF"/>
    <property type="match status" value="1"/>
</dbReference>
<comment type="caution">
    <text evidence="2">The sequence shown here is derived from an EMBL/GenBank/DDBJ whole genome shotgun (WGS) entry which is preliminary data.</text>
</comment>
<sequence>MVKLNKKRIIITTALLSCAVFAVLIAAEKKIVNSSPKKQIYVAAKDINQGEFLNASDFILEDKAINNITDDMVTSLNGIKSKYATQNIYKEEPLNKNTIADKNDSSKMFLKPGEREFSIPLTKLDNDAFAGTLRRGDIVDITHTSVATQGAPVPITELTGKRVRVLGAVDLQGKFLEPNDKNVLAAAIMFAGDEDSFVKTSKESSAGAFKIAKCPIYSESNTSN</sequence>
<name>A0ABW8TI74_9CLOT</name>
<dbReference type="Proteomes" id="UP001623592">
    <property type="component" value="Unassembled WGS sequence"/>
</dbReference>
<dbReference type="Gene3D" id="3.90.1210.10">
    <property type="entry name" value="Antifreeze-like/N-acetylneuraminic acid synthase C-terminal domain"/>
    <property type="match status" value="1"/>
</dbReference>
<accession>A0ABW8TI74</accession>
<dbReference type="InterPro" id="IPR013974">
    <property type="entry name" value="SAF"/>
</dbReference>
<evidence type="ECO:0000313" key="3">
    <source>
        <dbReference type="Proteomes" id="UP001623592"/>
    </source>
</evidence>
<evidence type="ECO:0000313" key="2">
    <source>
        <dbReference type="EMBL" id="MFL0251512.1"/>
    </source>
</evidence>
<reference evidence="2 3" key="1">
    <citation type="submission" date="2024-11" db="EMBL/GenBank/DDBJ databases">
        <authorList>
            <person name="Heng Y.C."/>
            <person name="Lim A.C.H."/>
            <person name="Lee J.K.Y."/>
            <person name="Kittelmann S."/>
        </authorList>
    </citation>
    <scope>NUCLEOTIDE SEQUENCE [LARGE SCALE GENOMIC DNA]</scope>
    <source>
        <strain evidence="2 3">WILCCON 0114</strain>
    </source>
</reference>
<gene>
    <name evidence="2" type="ORF">ACJDT4_13910</name>
</gene>